<evidence type="ECO:0000313" key="2">
    <source>
        <dbReference type="EMBL" id="QWT50317.1"/>
    </source>
</evidence>
<reference evidence="2" key="1">
    <citation type="submission" date="2020-11" db="EMBL/GenBank/DDBJ databases">
        <title>Azospira inquinata sp. nov.</title>
        <authorList>
            <person name="Moe W.M."/>
            <person name="Mikes M.C."/>
        </authorList>
    </citation>
    <scope>NUCLEOTIDE SEQUENCE</scope>
    <source>
        <strain evidence="2">Azo-3</strain>
    </source>
</reference>
<proteinExistence type="predicted"/>
<dbReference type="RefSeq" id="WP_216130613.1">
    <property type="nucleotide sequence ID" value="NZ_CP064782.1"/>
</dbReference>
<dbReference type="AlphaFoldDB" id="A0A975SPW0"/>
<protein>
    <submittedName>
        <fullName evidence="2">DUF2235 domain-containing protein</fullName>
    </submittedName>
</protein>
<dbReference type="PANTHER" id="PTHR33840">
    <property type="match status" value="1"/>
</dbReference>
<dbReference type="EMBL" id="CP064782">
    <property type="protein sequence ID" value="QWT50317.1"/>
    <property type="molecule type" value="Genomic_DNA"/>
</dbReference>
<dbReference type="Proteomes" id="UP000683428">
    <property type="component" value="Chromosome"/>
</dbReference>
<feature type="domain" description="T6SS Phospholipase effector Tle1-like catalytic" evidence="1">
    <location>
        <begin position="16"/>
        <end position="263"/>
    </location>
</feature>
<keyword evidence="3" id="KW-1185">Reference proteome</keyword>
<gene>
    <name evidence="2" type="ORF">Azoinq_06955</name>
</gene>
<sequence>MDATPTSPRGTTSGGRNIVLCFDGTNNRFDATNTNVVKMYSMVDRTHPDQLAYYQPGIGTMPPPGMWGKLKRWFVTRLDLAVAWLLPEHVCDGYRFLMRYYQEGDRIFIFGFSRGAYSARVLAAMLYKVGLLTQGNEELIPFAWTMFKKEQDSELYKGFRHTFGRRVRVQFLGLWDTVSSVGWFWNPKSLQFTANNPIVDVVRHAVSLDERRAYFRQNLWGSRYETTDVLQVWFPGVHCDVGGGYPEAESGLSKLALRWMFEQVKPYHLRFHPKAVAELLPETDTPGEAAPSPVALQHESLAGLWWLVEYLPKPVQKKVGPDRYETEWIIPGGRPRKVPGDAQIDPSVYERIQAVPAYDPPNLP</sequence>
<name>A0A975SPW0_9RHOO</name>
<dbReference type="PANTHER" id="PTHR33840:SF2">
    <property type="entry name" value="TLE1 PHOSPHOLIPASE DOMAIN-CONTAINING PROTEIN"/>
    <property type="match status" value="1"/>
</dbReference>
<organism evidence="2 3">
    <name type="scientific">Azospira inquinata</name>
    <dbReference type="NCBI Taxonomy" id="2785627"/>
    <lineage>
        <taxon>Bacteria</taxon>
        <taxon>Pseudomonadati</taxon>
        <taxon>Pseudomonadota</taxon>
        <taxon>Betaproteobacteria</taxon>
        <taxon>Rhodocyclales</taxon>
        <taxon>Rhodocyclaceae</taxon>
        <taxon>Azospira</taxon>
    </lineage>
</organism>
<evidence type="ECO:0000259" key="1">
    <source>
        <dbReference type="Pfam" id="PF09994"/>
    </source>
</evidence>
<dbReference type="KEGG" id="aiq:Azoinq_06955"/>
<dbReference type="InterPro" id="IPR018712">
    <property type="entry name" value="Tle1-like_cat"/>
</dbReference>
<evidence type="ECO:0000313" key="3">
    <source>
        <dbReference type="Proteomes" id="UP000683428"/>
    </source>
</evidence>
<accession>A0A975SPW0</accession>
<dbReference type="Pfam" id="PF09994">
    <property type="entry name" value="T6SS_Tle1-like_cat"/>
    <property type="match status" value="1"/>
</dbReference>